<name>A0AAV9UN45_9PEZI</name>
<evidence type="ECO:0000313" key="2">
    <source>
        <dbReference type="EMBL" id="KAK6343529.1"/>
    </source>
</evidence>
<accession>A0AAV9UN45</accession>
<evidence type="ECO:0000313" key="3">
    <source>
        <dbReference type="Proteomes" id="UP001373714"/>
    </source>
</evidence>
<protein>
    <submittedName>
        <fullName evidence="2">Uncharacterized protein</fullName>
    </submittedName>
</protein>
<reference evidence="2 3" key="1">
    <citation type="submission" date="2019-10" db="EMBL/GenBank/DDBJ databases">
        <authorList>
            <person name="Palmer J.M."/>
        </authorList>
    </citation>
    <scope>NUCLEOTIDE SEQUENCE [LARGE SCALE GENOMIC DNA]</scope>
    <source>
        <strain evidence="2 3">TWF730</strain>
    </source>
</reference>
<feature type="region of interest" description="Disordered" evidence="1">
    <location>
        <begin position="138"/>
        <end position="169"/>
    </location>
</feature>
<feature type="compositionally biased region" description="Polar residues" evidence="1">
    <location>
        <begin position="146"/>
        <end position="156"/>
    </location>
</feature>
<evidence type="ECO:0000256" key="1">
    <source>
        <dbReference type="SAM" id="MobiDB-lite"/>
    </source>
</evidence>
<keyword evidence="3" id="KW-1185">Reference proteome</keyword>
<dbReference type="Proteomes" id="UP001373714">
    <property type="component" value="Unassembled WGS sequence"/>
</dbReference>
<gene>
    <name evidence="2" type="ORF">TWF730_011119</name>
</gene>
<dbReference type="EMBL" id="JAVHNS010000009">
    <property type="protein sequence ID" value="KAK6343529.1"/>
    <property type="molecule type" value="Genomic_DNA"/>
</dbReference>
<proteinExistence type="predicted"/>
<comment type="caution">
    <text evidence="2">The sequence shown here is derived from an EMBL/GenBank/DDBJ whole genome shotgun (WGS) entry which is preliminary data.</text>
</comment>
<organism evidence="2 3">
    <name type="scientific">Orbilia blumenaviensis</name>
    <dbReference type="NCBI Taxonomy" id="1796055"/>
    <lineage>
        <taxon>Eukaryota</taxon>
        <taxon>Fungi</taxon>
        <taxon>Dikarya</taxon>
        <taxon>Ascomycota</taxon>
        <taxon>Pezizomycotina</taxon>
        <taxon>Orbiliomycetes</taxon>
        <taxon>Orbiliales</taxon>
        <taxon>Orbiliaceae</taxon>
        <taxon>Orbilia</taxon>
    </lineage>
</organism>
<sequence length="281" mass="31999">MIPQTPPKSNLPRILPRDAIDSTLRSISDLHTREILRTLCESSQEIKEKVLRFHKKILERGPPPPPTGINLNDGNYIIIPNRYNPRKRKAFLESQPPATTDVNRSRLSGRPAEYLGNKINSSPSRLEGYEVGEYGNRSTHARTKSQDIASGINSRPVSPLPTVPRTRSPLPTEWREQWPWVMQAHYLPAPVDSDVRNEADEETIDQRHTKRIRLPRITESVIRNINHNLKLPPILGLCEGIAENQTGEMELGPDLPNKTVIELDCEDEDKEDNLELRETKV</sequence>
<dbReference type="AlphaFoldDB" id="A0AAV9UN45"/>